<dbReference type="EMBL" id="ML737127">
    <property type="protein sequence ID" value="KAE8343770.1"/>
    <property type="molecule type" value="Genomic_DNA"/>
</dbReference>
<evidence type="ECO:0000256" key="1">
    <source>
        <dbReference type="SAM" id="MobiDB-lite"/>
    </source>
</evidence>
<protein>
    <submittedName>
        <fullName evidence="2">Uncharacterized protein</fullName>
    </submittedName>
</protein>
<accession>A0A5N6YJS1</accession>
<sequence length="122" mass="13391">MASKSVILVDQPNTTAEILRLQNRLTEIRNQRKILVLRHEIARENQLADAQHRLQATESQMMTGDRSLHSSHTPTPLTAGSAIPADKSINAKPSGSRPNPVTGNNDTSGDVITRGQRCRSFP</sequence>
<proteinExistence type="predicted"/>
<evidence type="ECO:0000313" key="2">
    <source>
        <dbReference type="EMBL" id="KAE8343770.1"/>
    </source>
</evidence>
<feature type="region of interest" description="Disordered" evidence="1">
    <location>
        <begin position="55"/>
        <end position="122"/>
    </location>
</feature>
<name>A0A5N6YJS1_9EURO</name>
<dbReference type="AlphaFoldDB" id="A0A5N6YJS1"/>
<reference evidence="2" key="1">
    <citation type="submission" date="2019-04" db="EMBL/GenBank/DDBJ databases">
        <title>Friends and foes A comparative genomics study of 23 Aspergillus species from section Flavi.</title>
        <authorList>
            <consortium name="DOE Joint Genome Institute"/>
            <person name="Kjaerbolling I."/>
            <person name="Vesth T."/>
            <person name="Frisvad J.C."/>
            <person name="Nybo J.L."/>
            <person name="Theobald S."/>
            <person name="Kildgaard S."/>
            <person name="Isbrandt T."/>
            <person name="Kuo A."/>
            <person name="Sato A."/>
            <person name="Lyhne E.K."/>
            <person name="Kogle M.E."/>
            <person name="Wiebenga A."/>
            <person name="Kun R.S."/>
            <person name="Lubbers R.J."/>
            <person name="Makela M.R."/>
            <person name="Barry K."/>
            <person name="Chovatia M."/>
            <person name="Clum A."/>
            <person name="Daum C."/>
            <person name="Haridas S."/>
            <person name="He G."/>
            <person name="LaButti K."/>
            <person name="Lipzen A."/>
            <person name="Mondo S."/>
            <person name="Riley R."/>
            <person name="Salamov A."/>
            <person name="Simmons B.A."/>
            <person name="Magnuson J.K."/>
            <person name="Henrissat B."/>
            <person name="Mortensen U.H."/>
            <person name="Larsen T.O."/>
            <person name="Devries R.P."/>
            <person name="Grigoriev I.V."/>
            <person name="Machida M."/>
            <person name="Baker S.E."/>
            <person name="Andersen M.R."/>
        </authorList>
    </citation>
    <scope>NUCLEOTIDE SEQUENCE</scope>
    <source>
        <strain evidence="2">CBS 117612</strain>
    </source>
</reference>
<organism evidence="2">
    <name type="scientific">Aspergillus arachidicola</name>
    <dbReference type="NCBI Taxonomy" id="656916"/>
    <lineage>
        <taxon>Eukaryota</taxon>
        <taxon>Fungi</taxon>
        <taxon>Dikarya</taxon>
        <taxon>Ascomycota</taxon>
        <taxon>Pezizomycotina</taxon>
        <taxon>Eurotiomycetes</taxon>
        <taxon>Eurotiomycetidae</taxon>
        <taxon>Eurotiales</taxon>
        <taxon>Aspergillaceae</taxon>
        <taxon>Aspergillus</taxon>
        <taxon>Aspergillus subgen. Circumdati</taxon>
    </lineage>
</organism>
<dbReference type="Proteomes" id="UP000325558">
    <property type="component" value="Unassembled WGS sequence"/>
</dbReference>
<gene>
    <name evidence="2" type="ORF">BDV24DRAFT_25422</name>
</gene>
<dbReference type="OrthoDB" id="4487196at2759"/>
<feature type="compositionally biased region" description="Polar residues" evidence="1">
    <location>
        <begin position="91"/>
        <end position="110"/>
    </location>
</feature>